<evidence type="ECO:0000313" key="2">
    <source>
        <dbReference type="WBParaSite" id="scaffold1546_cov194.g3280"/>
    </source>
</evidence>
<accession>A0A915LNW9</accession>
<organism evidence="1 2">
    <name type="scientific">Meloidogyne javanica</name>
    <name type="common">Root-knot nematode worm</name>
    <dbReference type="NCBI Taxonomy" id="6303"/>
    <lineage>
        <taxon>Eukaryota</taxon>
        <taxon>Metazoa</taxon>
        <taxon>Ecdysozoa</taxon>
        <taxon>Nematoda</taxon>
        <taxon>Chromadorea</taxon>
        <taxon>Rhabditida</taxon>
        <taxon>Tylenchina</taxon>
        <taxon>Tylenchomorpha</taxon>
        <taxon>Tylenchoidea</taxon>
        <taxon>Meloidogynidae</taxon>
        <taxon>Meloidogyninae</taxon>
        <taxon>Meloidogyne</taxon>
        <taxon>Meloidogyne incognita group</taxon>
    </lineage>
</organism>
<proteinExistence type="predicted"/>
<dbReference type="WBParaSite" id="scaffold1546_cov194.g3280">
    <property type="protein sequence ID" value="scaffold1546_cov194.g3280"/>
    <property type="gene ID" value="scaffold1546_cov194.g3280"/>
</dbReference>
<evidence type="ECO:0000313" key="1">
    <source>
        <dbReference type="Proteomes" id="UP000887561"/>
    </source>
</evidence>
<name>A0A915LNW9_MELJA</name>
<keyword evidence="1" id="KW-1185">Reference proteome</keyword>
<protein>
    <submittedName>
        <fullName evidence="2">Uncharacterized protein</fullName>
    </submittedName>
</protein>
<sequence length="303" mass="35298">MIFEQLDKQEKADLKLKEKLLANAFLYSKASIYELKEFSANLIGKEECESTKKLQKSASLSSIIFKVREFIETRSDSVISINQTTKDSEEFEIEIKERRRLEEKINTKSAGDSKIESQITLEHPNFEEKTDKKLKEKLQEKTFLSSKASIKELKEFSANFVGKEEWESTRKIQKSKKIKDFQANLIGKEECESDRKIIKSARQSSIKLFGKEFVEERTSSAVFFDQSPKTWGEFEIGIKEKRKFEENLNTKSSEDFKIQSQMIFEHLNSEEKADLNLREKPQEKALFSSKASIYEKKEFSANL</sequence>
<reference evidence="2" key="1">
    <citation type="submission" date="2022-11" db="UniProtKB">
        <authorList>
            <consortium name="WormBaseParasite"/>
        </authorList>
    </citation>
    <scope>IDENTIFICATION</scope>
</reference>
<dbReference type="Proteomes" id="UP000887561">
    <property type="component" value="Unplaced"/>
</dbReference>
<dbReference type="AlphaFoldDB" id="A0A915LNW9"/>